<feature type="transmembrane region" description="Helical" evidence="2">
    <location>
        <begin position="149"/>
        <end position="167"/>
    </location>
</feature>
<dbReference type="RefSeq" id="WP_252620776.1">
    <property type="nucleotide sequence ID" value="NZ_CP099490.1"/>
</dbReference>
<gene>
    <name evidence="3" type="ORF">NF557_16060</name>
</gene>
<feature type="region of interest" description="Disordered" evidence="1">
    <location>
        <begin position="482"/>
        <end position="509"/>
    </location>
</feature>
<organism evidence="3 4">
    <name type="scientific">Ornithinimicrobium cryptoxanthini</name>
    <dbReference type="NCBI Taxonomy" id="2934161"/>
    <lineage>
        <taxon>Bacteria</taxon>
        <taxon>Bacillati</taxon>
        <taxon>Actinomycetota</taxon>
        <taxon>Actinomycetes</taxon>
        <taxon>Micrococcales</taxon>
        <taxon>Ornithinimicrobiaceae</taxon>
        <taxon>Ornithinimicrobium</taxon>
    </lineage>
</organism>
<evidence type="ECO:0000313" key="4">
    <source>
        <dbReference type="Proteomes" id="UP001056535"/>
    </source>
</evidence>
<feature type="compositionally biased region" description="Basic residues" evidence="1">
    <location>
        <begin position="493"/>
        <end position="509"/>
    </location>
</feature>
<evidence type="ECO:0008006" key="5">
    <source>
        <dbReference type="Google" id="ProtNLM"/>
    </source>
</evidence>
<feature type="transmembrane region" description="Helical" evidence="2">
    <location>
        <begin position="272"/>
        <end position="297"/>
    </location>
</feature>
<keyword evidence="4" id="KW-1185">Reference proteome</keyword>
<dbReference type="Proteomes" id="UP001056535">
    <property type="component" value="Chromosome"/>
</dbReference>
<evidence type="ECO:0000256" key="1">
    <source>
        <dbReference type="SAM" id="MobiDB-lite"/>
    </source>
</evidence>
<feature type="transmembrane region" description="Helical" evidence="2">
    <location>
        <begin position="434"/>
        <end position="456"/>
    </location>
</feature>
<feature type="transmembrane region" description="Helical" evidence="2">
    <location>
        <begin position="58"/>
        <end position="76"/>
    </location>
</feature>
<feature type="transmembrane region" description="Helical" evidence="2">
    <location>
        <begin position="96"/>
        <end position="114"/>
    </location>
</feature>
<feature type="transmembrane region" description="Helical" evidence="2">
    <location>
        <begin position="123"/>
        <end position="143"/>
    </location>
</feature>
<proteinExistence type="predicted"/>
<keyword evidence="2" id="KW-0812">Transmembrane</keyword>
<reference evidence="3" key="1">
    <citation type="submission" date="2022-06" db="EMBL/GenBank/DDBJ databases">
        <title>Ornithinimicrobium JY.X270.</title>
        <authorList>
            <person name="Huang Y."/>
        </authorList>
    </citation>
    <scope>NUCLEOTIDE SEQUENCE</scope>
    <source>
        <strain evidence="3">JY.X270</strain>
    </source>
</reference>
<accession>A0ABY4YIK4</accession>
<evidence type="ECO:0000313" key="3">
    <source>
        <dbReference type="EMBL" id="USQ76085.1"/>
    </source>
</evidence>
<feature type="transmembrane region" description="Helical" evidence="2">
    <location>
        <begin position="408"/>
        <end position="427"/>
    </location>
</feature>
<dbReference type="EMBL" id="CP099490">
    <property type="protein sequence ID" value="USQ76085.1"/>
    <property type="molecule type" value="Genomic_DNA"/>
</dbReference>
<feature type="transmembrane region" description="Helical" evidence="2">
    <location>
        <begin position="462"/>
        <end position="480"/>
    </location>
</feature>
<evidence type="ECO:0000256" key="2">
    <source>
        <dbReference type="SAM" id="Phobius"/>
    </source>
</evidence>
<sequence length="509" mass="54973">MVSAASFLKVVWIYLRDNAGTLERPLVSEVGPWTALTPGSLGRMAETGDARARSLRQAILTVGIVLILAEALRAVYRHRVAPFFDYQGLGYRAPEPLEYGTALFVLLTVALLLPRRIRVVSDFLVWMVFALAVAPSVLLAQYMPTLQPTQATVMGVVMGACMLLIRWGAALDPVKTLPVRRIDTGINFWGLLALVSALTYAVLVATNGLHVRFLSFDDVYSVRDEFSLAASGSFVMAYLLPWQSNVINPLFMARGILARKWGTLTLGVGGQLLIYSSVGSKGDLFVIPVVVALALLFRYRTVILGRTILLAVTAACTLALALDQVTDSIVWSSLIVRRVMVVPGALTAAYVDVFSQLPKANFAEVIPLIPDPYASEPMHPVHIVGLLFVGNADTAANVNLFGHGFLQYGYPGMVVESLVLIVMLWLANAATRGLPLPAACIVFFSQGIALISSSVFTTALSHGFGFAVLVCALAPVTGWARRARASGPDPRPRPARKSPARRRTAPTRS</sequence>
<keyword evidence="2" id="KW-1133">Transmembrane helix</keyword>
<keyword evidence="2" id="KW-0472">Membrane</keyword>
<protein>
    <recommendedName>
        <fullName evidence="5">O-antigen ligase</fullName>
    </recommendedName>
</protein>
<feature type="transmembrane region" description="Helical" evidence="2">
    <location>
        <begin position="188"/>
        <end position="206"/>
    </location>
</feature>
<feature type="transmembrane region" description="Helical" evidence="2">
    <location>
        <begin position="303"/>
        <end position="322"/>
    </location>
</feature>
<name>A0ABY4YIK4_9MICO</name>